<evidence type="ECO:0000256" key="2">
    <source>
        <dbReference type="SAM" id="Phobius"/>
    </source>
</evidence>
<evidence type="ECO:0000256" key="1">
    <source>
        <dbReference type="SAM" id="MobiDB-lite"/>
    </source>
</evidence>
<sequence>MMREDGDGGGGCGENSAFRWLDAVRYTVATVVTLLILTVIVVAIKVVLRPESLRLSVIGGSVSSTPLPGANAVVALRVQLRAENPSGRVRMYFFNITAYLFDNVTLAASTSDPEEDCSILFNPADMAVAQQMGAVAAWDAEGVDDPGVMNPVYFDVLYRKRRAISDVAMRVDGRLVTEVRSGINRTSHLATYYCWPLLVGGSPGDEASKSGKDVPCTEDLGNHPPDG</sequence>
<keyword evidence="2" id="KW-1133">Transmembrane helix</keyword>
<keyword evidence="2" id="KW-0812">Transmembrane</keyword>
<dbReference type="EMBL" id="LWDX02030558">
    <property type="protein sequence ID" value="OEL28215.1"/>
    <property type="molecule type" value="Genomic_DNA"/>
</dbReference>
<dbReference type="Proteomes" id="UP000095767">
    <property type="component" value="Unassembled WGS sequence"/>
</dbReference>
<dbReference type="AlphaFoldDB" id="A0A1E5VSW4"/>
<feature type="region of interest" description="Disordered" evidence="1">
    <location>
        <begin position="206"/>
        <end position="227"/>
    </location>
</feature>
<accession>A0A1E5VSW4</accession>
<keyword evidence="4" id="KW-1185">Reference proteome</keyword>
<proteinExistence type="predicted"/>
<evidence type="ECO:0000313" key="3">
    <source>
        <dbReference type="EMBL" id="OEL28215.1"/>
    </source>
</evidence>
<organism evidence="3 4">
    <name type="scientific">Dichanthelium oligosanthes</name>
    <dbReference type="NCBI Taxonomy" id="888268"/>
    <lineage>
        <taxon>Eukaryota</taxon>
        <taxon>Viridiplantae</taxon>
        <taxon>Streptophyta</taxon>
        <taxon>Embryophyta</taxon>
        <taxon>Tracheophyta</taxon>
        <taxon>Spermatophyta</taxon>
        <taxon>Magnoliopsida</taxon>
        <taxon>Liliopsida</taxon>
        <taxon>Poales</taxon>
        <taxon>Poaceae</taxon>
        <taxon>PACMAD clade</taxon>
        <taxon>Panicoideae</taxon>
        <taxon>Panicodae</taxon>
        <taxon>Paniceae</taxon>
        <taxon>Dichantheliinae</taxon>
        <taxon>Dichanthelium</taxon>
    </lineage>
</organism>
<feature type="transmembrane region" description="Helical" evidence="2">
    <location>
        <begin position="26"/>
        <end position="48"/>
    </location>
</feature>
<dbReference type="PANTHER" id="PTHR36480">
    <property type="entry name" value="OS06G0118900 PROTEIN-RELATED"/>
    <property type="match status" value="1"/>
</dbReference>
<comment type="caution">
    <text evidence="3">The sequence shown here is derived from an EMBL/GenBank/DDBJ whole genome shotgun (WGS) entry which is preliminary data.</text>
</comment>
<name>A0A1E5VSW4_9POAL</name>
<protein>
    <recommendedName>
        <fullName evidence="5">Late embryogenesis abundant protein LEA-2 subgroup domain-containing protein</fullName>
    </recommendedName>
</protein>
<keyword evidence="2" id="KW-0472">Membrane</keyword>
<dbReference type="OrthoDB" id="657467at2759"/>
<dbReference type="PANTHER" id="PTHR36480:SF10">
    <property type="entry name" value="LATE EMBRYOGENESIS ABUNDANT PROTEIN LEA-2 SUBGROUP DOMAIN-CONTAINING PROTEIN"/>
    <property type="match status" value="1"/>
</dbReference>
<evidence type="ECO:0008006" key="5">
    <source>
        <dbReference type="Google" id="ProtNLM"/>
    </source>
</evidence>
<reference evidence="3 4" key="1">
    <citation type="submission" date="2016-09" db="EMBL/GenBank/DDBJ databases">
        <title>The draft genome of Dichanthelium oligosanthes: A C3 panicoid grass species.</title>
        <authorList>
            <person name="Studer A.J."/>
            <person name="Schnable J.C."/>
            <person name="Brutnell T.P."/>
        </authorList>
    </citation>
    <scope>NUCLEOTIDE SEQUENCE [LARGE SCALE GENOMIC DNA]</scope>
    <source>
        <strain evidence="4">cv. Kellogg 1175</strain>
        <tissue evidence="3">Leaf</tissue>
    </source>
</reference>
<evidence type="ECO:0000313" key="4">
    <source>
        <dbReference type="Proteomes" id="UP000095767"/>
    </source>
</evidence>
<gene>
    <name evidence="3" type="ORF">BAE44_0010767</name>
</gene>